<feature type="region of interest" description="Disordered" evidence="6">
    <location>
        <begin position="1"/>
        <end position="24"/>
    </location>
</feature>
<dbReference type="STRING" id="6198.A0A074ZGL0"/>
<feature type="compositionally biased region" description="Basic and acidic residues" evidence="6">
    <location>
        <begin position="1"/>
        <end position="10"/>
    </location>
</feature>
<keyword evidence="3 5" id="KW-0129">CBS domain</keyword>
<dbReference type="GO" id="GO:0019887">
    <property type="term" value="F:protein kinase regulator activity"/>
    <property type="evidence" value="ECO:0007669"/>
    <property type="project" value="TreeGrafter"/>
</dbReference>
<dbReference type="PANTHER" id="PTHR13780:SF35">
    <property type="entry name" value="LD22662P"/>
    <property type="match status" value="1"/>
</dbReference>
<dbReference type="GO" id="GO:0031588">
    <property type="term" value="C:nucleotide-activated protein kinase complex"/>
    <property type="evidence" value="ECO:0007669"/>
    <property type="project" value="TreeGrafter"/>
</dbReference>
<dbReference type="GO" id="GO:0016208">
    <property type="term" value="F:AMP binding"/>
    <property type="evidence" value="ECO:0007669"/>
    <property type="project" value="TreeGrafter"/>
</dbReference>
<reference evidence="8 9" key="1">
    <citation type="submission" date="2013-11" db="EMBL/GenBank/DDBJ databases">
        <title>Opisthorchis viverrini - life in the bile duct.</title>
        <authorList>
            <person name="Young N.D."/>
            <person name="Nagarajan N."/>
            <person name="Lin S.J."/>
            <person name="Korhonen P.K."/>
            <person name="Jex A.R."/>
            <person name="Hall R.S."/>
            <person name="Safavi-Hemami H."/>
            <person name="Kaewkong W."/>
            <person name="Bertrand D."/>
            <person name="Gao S."/>
            <person name="Seet Q."/>
            <person name="Wongkham S."/>
            <person name="Teh B.T."/>
            <person name="Wongkham C."/>
            <person name="Intapan P.M."/>
            <person name="Maleewong W."/>
            <person name="Yang X."/>
            <person name="Hu M."/>
            <person name="Wang Z."/>
            <person name="Hofmann A."/>
            <person name="Sternberg P.W."/>
            <person name="Tan P."/>
            <person name="Wang J."/>
            <person name="Gasser R.B."/>
        </authorList>
    </citation>
    <scope>NUCLEOTIDE SEQUENCE [LARGE SCALE GENOMIC DNA]</scope>
</reference>
<dbReference type="CTD" id="20328168"/>
<dbReference type="InterPro" id="IPR046342">
    <property type="entry name" value="CBS_dom_sf"/>
</dbReference>
<organism evidence="8 9">
    <name type="scientific">Opisthorchis viverrini</name>
    <name type="common">Southeast Asian liver fluke</name>
    <dbReference type="NCBI Taxonomy" id="6198"/>
    <lineage>
        <taxon>Eukaryota</taxon>
        <taxon>Metazoa</taxon>
        <taxon>Spiralia</taxon>
        <taxon>Lophotrochozoa</taxon>
        <taxon>Platyhelminthes</taxon>
        <taxon>Trematoda</taxon>
        <taxon>Digenea</taxon>
        <taxon>Opisthorchiida</taxon>
        <taxon>Opisthorchiata</taxon>
        <taxon>Opisthorchiidae</taxon>
        <taxon>Opisthorchis</taxon>
    </lineage>
</organism>
<sequence length="688" mass="77575">MTQWLERDFTDSNPTSAPRLPLSRLGHPGSIQALGTGKFPPLFYWNSQHSASSSMLTVESFGRLLRKTSRFSLSPEPEKRAHYYFFKHHTCYDLLPGSAKLILLDSELSIKKAFYALIYNNVRAAILWSSSHQAFVGMLTVTDFINVLVKTYNAEQYKMEDFERASILEWRSVAPFRCLAAMPPEGCTRAGILPGCPSLDRGSREAEVGFEPRTFRSQPLNARNLLGISAHLDVDRTDNAPTTCSASQPCIKPGQRESVLIKVRQRPRSMQHVTISYQSQTVCVSIGLGSDTFDTKTSTHPLISVSPESSLLEAARMLIKYRFHRLPVIDPVFGNPLHILTHKRILKYAYLNRHSLSKAPYLSQTLDELSLGTYASKVHVIRTDTTVIAALHLFLQHQISCLPVIDEQGRLTDLYSKFDVFNLAVTRSYNRLDITVYDALAFHRSNRQNLFIKCGFFLWVLWSCGPFSSYHFACIDDDDDDENYVDRTYSNVSPTELSNQGTNLVTGRSLVRTRPLSLDFPCLGLGNLAVSQPSCFLRVAWQLSTERILQLSDLTFLRSVAKTQPQHFNFSCLDMRSLTLSQPTYFLQLGIVLWLNDCCHFCGEISLNIGVEHLIDSDRSAVTPLRCLTAIPPEGSTRVRILPGCPSLDRGGRVAEVGFEPRTFRLLKSRCNHLSHLTPCWTLISCCR</sequence>
<evidence type="ECO:0000256" key="2">
    <source>
        <dbReference type="ARBA" id="ARBA00022737"/>
    </source>
</evidence>
<dbReference type="PANTHER" id="PTHR13780">
    <property type="entry name" value="AMP-ACTIVATED PROTEIN KINASE, GAMMA REGULATORY SUBUNIT"/>
    <property type="match status" value="1"/>
</dbReference>
<dbReference type="SMART" id="SM00116">
    <property type="entry name" value="CBS"/>
    <property type="match status" value="3"/>
</dbReference>
<dbReference type="SUPFAM" id="SSF54631">
    <property type="entry name" value="CBS-domain pair"/>
    <property type="match status" value="2"/>
</dbReference>
<dbReference type="PROSITE" id="PS51371">
    <property type="entry name" value="CBS"/>
    <property type="match status" value="2"/>
</dbReference>
<proteinExistence type="inferred from homology"/>
<evidence type="ECO:0000256" key="6">
    <source>
        <dbReference type="SAM" id="MobiDB-lite"/>
    </source>
</evidence>
<evidence type="ECO:0000313" key="9">
    <source>
        <dbReference type="Proteomes" id="UP000054324"/>
    </source>
</evidence>
<keyword evidence="2" id="KW-0677">Repeat</keyword>
<evidence type="ECO:0000256" key="4">
    <source>
        <dbReference type="ARBA" id="ARBA00025878"/>
    </source>
</evidence>
<dbReference type="InterPro" id="IPR050511">
    <property type="entry name" value="AMPK_gamma/SDS23_families"/>
</dbReference>
<dbReference type="GO" id="GO:0005634">
    <property type="term" value="C:nucleus"/>
    <property type="evidence" value="ECO:0007669"/>
    <property type="project" value="TreeGrafter"/>
</dbReference>
<evidence type="ECO:0000256" key="3">
    <source>
        <dbReference type="ARBA" id="ARBA00023122"/>
    </source>
</evidence>
<comment type="similarity">
    <text evidence="1">Belongs to the 5'-AMP-activated protein kinase gamma subunit family.</text>
</comment>
<dbReference type="OrthoDB" id="449052at2759"/>
<evidence type="ECO:0000259" key="7">
    <source>
        <dbReference type="PROSITE" id="PS51371"/>
    </source>
</evidence>
<dbReference type="InterPro" id="IPR000644">
    <property type="entry name" value="CBS_dom"/>
</dbReference>
<evidence type="ECO:0000256" key="5">
    <source>
        <dbReference type="PROSITE-ProRule" id="PRU00703"/>
    </source>
</evidence>
<dbReference type="Proteomes" id="UP000054324">
    <property type="component" value="Unassembled WGS sequence"/>
</dbReference>
<dbReference type="Pfam" id="PF00571">
    <property type="entry name" value="CBS"/>
    <property type="match status" value="2"/>
</dbReference>
<dbReference type="GO" id="GO:0005737">
    <property type="term" value="C:cytoplasm"/>
    <property type="evidence" value="ECO:0007669"/>
    <property type="project" value="TreeGrafter"/>
</dbReference>
<dbReference type="Gene3D" id="3.10.580.10">
    <property type="entry name" value="CBS-domain"/>
    <property type="match status" value="3"/>
</dbReference>
<protein>
    <recommendedName>
        <fullName evidence="7">CBS domain-containing protein</fullName>
    </recommendedName>
</protein>
<evidence type="ECO:0000313" key="8">
    <source>
        <dbReference type="EMBL" id="KER26421.1"/>
    </source>
</evidence>
<dbReference type="RefSeq" id="XP_009169850.1">
    <property type="nucleotide sequence ID" value="XM_009171586.1"/>
</dbReference>
<keyword evidence="9" id="KW-1185">Reference proteome</keyword>
<accession>A0A074ZGL0</accession>
<name>A0A074ZGL0_OPIVI</name>
<comment type="subunit">
    <text evidence="4">AMPK is a heterotrimer of an alpha catalytic subunit (PRKAA1 or PRKAA2), a beta (PRKAB1 or PRKAB2) and a gamma non-catalytic subunits (PRKAG1, PRKAG2 or PRKAG3). Interacts with FNIP1 and FNIP2.</text>
</comment>
<dbReference type="GO" id="GO:0019901">
    <property type="term" value="F:protein kinase binding"/>
    <property type="evidence" value="ECO:0007669"/>
    <property type="project" value="TreeGrafter"/>
</dbReference>
<feature type="domain" description="CBS" evidence="7">
    <location>
        <begin position="298"/>
        <end position="356"/>
    </location>
</feature>
<dbReference type="AlphaFoldDB" id="A0A074ZGL0"/>
<dbReference type="KEGG" id="ovi:T265_14001"/>
<evidence type="ECO:0000256" key="1">
    <source>
        <dbReference type="ARBA" id="ARBA00006750"/>
    </source>
</evidence>
<gene>
    <name evidence="8" type="ORF">T265_14001</name>
</gene>
<dbReference type="EMBL" id="KL596748">
    <property type="protein sequence ID" value="KER26421.1"/>
    <property type="molecule type" value="Genomic_DNA"/>
</dbReference>
<feature type="domain" description="CBS" evidence="7">
    <location>
        <begin position="374"/>
        <end position="434"/>
    </location>
</feature>
<dbReference type="GeneID" id="20328168"/>